<dbReference type="AlphaFoldDB" id="A0A423WD93"/>
<sequence>MARVVPGLWAHASYREVVKPGIVALPSRFLIMAMIRQTPRVDADSHDTPFQVLTDLEGQCYMNRM</sequence>
<comment type="caution">
    <text evidence="1">The sequence shown here is derived from an EMBL/GenBank/DDBJ whole genome shotgun (WGS) entry which is preliminary data.</text>
</comment>
<keyword evidence="2" id="KW-1185">Reference proteome</keyword>
<evidence type="ECO:0000313" key="1">
    <source>
        <dbReference type="EMBL" id="ROW01368.1"/>
    </source>
</evidence>
<dbReference type="EMBL" id="LKEA01000019">
    <property type="protein sequence ID" value="ROW01368.1"/>
    <property type="molecule type" value="Genomic_DNA"/>
</dbReference>
<reference evidence="1 2" key="1">
    <citation type="submission" date="2015-09" db="EMBL/GenBank/DDBJ databases">
        <title>Host preference determinants of Valsa canker pathogens revealed by comparative genomics.</title>
        <authorList>
            <person name="Yin Z."/>
            <person name="Huang L."/>
        </authorList>
    </citation>
    <scope>NUCLEOTIDE SEQUENCE [LARGE SCALE GENOMIC DNA]</scope>
    <source>
        <strain evidence="1 2">03-1</strain>
    </source>
</reference>
<organism evidence="1 2">
    <name type="scientific">Cytospora schulzeri</name>
    <dbReference type="NCBI Taxonomy" id="448051"/>
    <lineage>
        <taxon>Eukaryota</taxon>
        <taxon>Fungi</taxon>
        <taxon>Dikarya</taxon>
        <taxon>Ascomycota</taxon>
        <taxon>Pezizomycotina</taxon>
        <taxon>Sordariomycetes</taxon>
        <taxon>Sordariomycetidae</taxon>
        <taxon>Diaporthales</taxon>
        <taxon>Cytosporaceae</taxon>
        <taxon>Cytospora</taxon>
    </lineage>
</organism>
<evidence type="ECO:0000313" key="2">
    <source>
        <dbReference type="Proteomes" id="UP000283895"/>
    </source>
</evidence>
<dbReference type="Proteomes" id="UP000283895">
    <property type="component" value="Unassembled WGS sequence"/>
</dbReference>
<gene>
    <name evidence="1" type="ORF">VMCG_05863</name>
</gene>
<protein>
    <submittedName>
        <fullName evidence="1">Uncharacterized protein</fullName>
    </submittedName>
</protein>
<proteinExistence type="predicted"/>
<name>A0A423WD93_9PEZI</name>
<accession>A0A423WD93</accession>